<organism evidence="2 3">
    <name type="scientific">Streptomyces acidiscabies</name>
    <dbReference type="NCBI Taxonomy" id="42234"/>
    <lineage>
        <taxon>Bacteria</taxon>
        <taxon>Bacillati</taxon>
        <taxon>Actinomycetota</taxon>
        <taxon>Actinomycetes</taxon>
        <taxon>Kitasatosporales</taxon>
        <taxon>Streptomycetaceae</taxon>
        <taxon>Streptomyces</taxon>
    </lineage>
</organism>
<dbReference type="Pfam" id="PF13560">
    <property type="entry name" value="HTH_31"/>
    <property type="match status" value="1"/>
</dbReference>
<dbReference type="InterPro" id="IPR043917">
    <property type="entry name" value="DUF5753"/>
</dbReference>
<dbReference type="GO" id="GO:0003677">
    <property type="term" value="F:DNA binding"/>
    <property type="evidence" value="ECO:0007669"/>
    <property type="project" value="InterPro"/>
</dbReference>
<name>A0A0L0KED0_9ACTN</name>
<comment type="caution">
    <text evidence="2">The sequence shown here is derived from an EMBL/GenBank/DDBJ whole genome shotgun (WGS) entry which is preliminary data.</text>
</comment>
<evidence type="ECO:0000313" key="3">
    <source>
        <dbReference type="Proteomes" id="UP000037151"/>
    </source>
</evidence>
<dbReference type="InterPro" id="IPR001387">
    <property type="entry name" value="Cro/C1-type_HTH"/>
</dbReference>
<evidence type="ECO:0000259" key="1">
    <source>
        <dbReference type="PROSITE" id="PS50943"/>
    </source>
</evidence>
<dbReference type="AlphaFoldDB" id="A0A0L0KED0"/>
<proteinExistence type="predicted"/>
<sequence length="288" mass="32019">MPVGGKPTVRSRRLGIALRRHREAAGLDQAAAAEAIIKSVSKVSRAESGQVSVSALEVRTLLDCYGVTDENERTRLLNWARTSNERGWWVDYQDTLNPDYADHITLESDATYILSWDPVLIPGLLQTAQYAEKVITVGPSVHSDDKVAELVEVRMQRQRRLDEEAVQYTAILWEPVITALADGSEVFADQLHHLLKVGRRQNVQLQILPTSAFLAATMSDAFTAFSYGVEPYAEVVTVRTPVNTTVVESPDDLATYANVFNRLRSAALSPTQSARRIRQALDNKDQQT</sequence>
<dbReference type="SMART" id="SM00530">
    <property type="entry name" value="HTH_XRE"/>
    <property type="match status" value="1"/>
</dbReference>
<dbReference type="EMBL" id="JPPY01000083">
    <property type="protein sequence ID" value="KND36156.1"/>
    <property type="molecule type" value="Genomic_DNA"/>
</dbReference>
<protein>
    <submittedName>
        <fullName evidence="2">XRE family transcriptional regulator</fullName>
    </submittedName>
</protein>
<dbReference type="Pfam" id="PF19054">
    <property type="entry name" value="DUF5753"/>
    <property type="match status" value="1"/>
</dbReference>
<dbReference type="InterPro" id="IPR010982">
    <property type="entry name" value="Lambda_DNA-bd_dom_sf"/>
</dbReference>
<accession>A0A0L0KED0</accession>
<dbReference type="OrthoDB" id="4303152at2"/>
<dbReference type="RefSeq" id="WP_050370785.1">
    <property type="nucleotide sequence ID" value="NZ_KQ257815.1"/>
</dbReference>
<dbReference type="Proteomes" id="UP000037151">
    <property type="component" value="Unassembled WGS sequence"/>
</dbReference>
<reference evidence="3" key="1">
    <citation type="submission" date="2014-07" db="EMBL/GenBank/DDBJ databases">
        <title>Genome sequencing of plant-pathogenic Streptomyces species.</title>
        <authorList>
            <person name="Harrison J."/>
            <person name="Sapp M."/>
            <person name="Thwaites R."/>
            <person name="Studholme D.J."/>
        </authorList>
    </citation>
    <scope>NUCLEOTIDE SEQUENCE [LARGE SCALE GENOMIC DNA]</scope>
    <source>
        <strain evidence="3">NCPPB 4445</strain>
    </source>
</reference>
<feature type="domain" description="HTH cro/C1-type" evidence="1">
    <location>
        <begin position="18"/>
        <end position="71"/>
    </location>
</feature>
<gene>
    <name evidence="2" type="ORF">IQ63_12735</name>
</gene>
<dbReference type="PATRIC" id="fig|42234.21.peg.2626"/>
<dbReference type="PROSITE" id="PS50943">
    <property type="entry name" value="HTH_CROC1"/>
    <property type="match status" value="1"/>
</dbReference>
<dbReference type="Gene3D" id="1.10.260.40">
    <property type="entry name" value="lambda repressor-like DNA-binding domains"/>
    <property type="match status" value="1"/>
</dbReference>
<dbReference type="SUPFAM" id="SSF47413">
    <property type="entry name" value="lambda repressor-like DNA-binding domains"/>
    <property type="match status" value="1"/>
</dbReference>
<evidence type="ECO:0000313" key="2">
    <source>
        <dbReference type="EMBL" id="KND36156.1"/>
    </source>
</evidence>